<evidence type="ECO:0000256" key="2">
    <source>
        <dbReference type="ARBA" id="ARBA00022512"/>
    </source>
</evidence>
<feature type="domain" description="SD-repeat containing protein B" evidence="8">
    <location>
        <begin position="345"/>
        <end position="470"/>
    </location>
</feature>
<proteinExistence type="predicted"/>
<keyword evidence="7" id="KW-0472">Membrane</keyword>
<keyword evidence="2" id="KW-0134">Cell wall</keyword>
<evidence type="ECO:0000259" key="9">
    <source>
        <dbReference type="Pfam" id="PF17961"/>
    </source>
</evidence>
<evidence type="ECO:0000256" key="7">
    <source>
        <dbReference type="SAM" id="Phobius"/>
    </source>
</evidence>
<keyword evidence="4" id="KW-0732">Signal</keyword>
<keyword evidence="11" id="KW-1185">Reference proteome</keyword>
<dbReference type="SUPFAM" id="SSF117074">
    <property type="entry name" value="Hypothetical protein PA1324"/>
    <property type="match status" value="1"/>
</dbReference>
<keyword evidence="3" id="KW-0964">Secreted</keyword>
<dbReference type="InterPro" id="IPR011252">
    <property type="entry name" value="Fibrogen-bd_dom1"/>
</dbReference>
<sequence>MHRTVARDPNARTRSTSRPARLVAALVAGLLAVSGLLVATAPAGAAEIPGAISNVTTDKSSYGYSEKLVLSFDWAVPDGSAPGDTFSLTLPPELAAASLARFTLDAPDGTPIATAAWNGRTAVFTLTDYAATHDDVAGTGHFTAQWDHTTVTETGGPVELTFGSTLTTVTIAPKPTPTPCTTNCGPPTVPTSRGAWKGSGWTDGSYEGTRDPSSNISWIVQLPGDQTGYSGPVDVVDTIGAGSAIDCPSLSVTARASLAGGTPSSPVDPSRYTVSCTASGLHVVLDAVHASEFIDLRYTGTITDQRLGTYSNAVTISYPGTTVTKNSTIKRTSAGGSGDGDQSVSVGDLVWLDTNRDGLQSAGEQGIPGVVLVLTGPDGGPVTNVGGAPVGPATTDADGRYLFPGLPVLPAGQHYTVTLDRAASAAALAGLTPTTAGAGADRAIDSSTWLAESGDLTTNRAADLTLDFGFVRPVVTPTEPAEPNAGGTTPGTPATPAPGSRGATPVAAAPVASLAHTGSDVVTPLAAAAALIALGLALAATVSWRRRRAERS</sequence>
<organism evidence="10 11">
    <name type="scientific">Leifsonia aquatica</name>
    <name type="common">Corynebacterium aquaticum</name>
    <dbReference type="NCBI Taxonomy" id="144185"/>
    <lineage>
        <taxon>Bacteria</taxon>
        <taxon>Bacillati</taxon>
        <taxon>Actinomycetota</taxon>
        <taxon>Actinomycetes</taxon>
        <taxon>Micrococcales</taxon>
        <taxon>Microbacteriaceae</taxon>
        <taxon>Leifsonia</taxon>
    </lineage>
</organism>
<dbReference type="RefSeq" id="WP_183428789.1">
    <property type="nucleotide sequence ID" value="NZ_JACHVP010000004.1"/>
</dbReference>
<dbReference type="GO" id="GO:0005975">
    <property type="term" value="P:carbohydrate metabolic process"/>
    <property type="evidence" value="ECO:0007669"/>
    <property type="project" value="UniProtKB-ARBA"/>
</dbReference>
<dbReference type="AlphaFoldDB" id="A0A7W4YL62"/>
<dbReference type="Gene3D" id="2.60.40.1280">
    <property type="match status" value="1"/>
</dbReference>
<keyword evidence="5" id="KW-0572">Peptidoglycan-anchor</keyword>
<evidence type="ECO:0000256" key="3">
    <source>
        <dbReference type="ARBA" id="ARBA00022525"/>
    </source>
</evidence>
<dbReference type="GO" id="GO:0007155">
    <property type="term" value="P:cell adhesion"/>
    <property type="evidence" value="ECO:0007669"/>
    <property type="project" value="InterPro"/>
</dbReference>
<comment type="subcellular location">
    <subcellularLocation>
        <location evidence="1">Secreted</location>
        <location evidence="1">Cell wall</location>
        <topology evidence="1">Peptidoglycan-anchor</topology>
    </subcellularLocation>
</comment>
<evidence type="ECO:0000256" key="5">
    <source>
        <dbReference type="ARBA" id="ARBA00023088"/>
    </source>
</evidence>
<dbReference type="Proteomes" id="UP000538196">
    <property type="component" value="Unassembled WGS sequence"/>
</dbReference>
<dbReference type="Gene3D" id="2.60.40.10">
    <property type="entry name" value="Immunoglobulins"/>
    <property type="match status" value="1"/>
</dbReference>
<feature type="region of interest" description="Disordered" evidence="6">
    <location>
        <begin position="475"/>
        <end position="505"/>
    </location>
</feature>
<dbReference type="EMBL" id="JACHVP010000004">
    <property type="protein sequence ID" value="MBB2968735.1"/>
    <property type="molecule type" value="Genomic_DNA"/>
</dbReference>
<protein>
    <recommendedName>
        <fullName evidence="12">SD-repeat containing protein B domain-containing protein</fullName>
    </recommendedName>
</protein>
<feature type="compositionally biased region" description="Low complexity" evidence="6">
    <location>
        <begin position="481"/>
        <end position="505"/>
    </location>
</feature>
<name>A0A7W4YL62_LEIAQ</name>
<reference evidence="10 11" key="1">
    <citation type="submission" date="2020-08" db="EMBL/GenBank/DDBJ databases">
        <title>Sequencing the genomes of 1000 actinobacteria strains.</title>
        <authorList>
            <person name="Klenk H.-P."/>
        </authorList>
    </citation>
    <scope>NUCLEOTIDE SEQUENCE [LARGE SCALE GENOMIC DNA]</scope>
    <source>
        <strain evidence="10 11">DSM 20146</strain>
    </source>
</reference>
<keyword evidence="7" id="KW-1133">Transmembrane helix</keyword>
<evidence type="ECO:0008006" key="12">
    <source>
        <dbReference type="Google" id="ProtNLM"/>
    </source>
</evidence>
<feature type="domain" description="SDR-like Ig" evidence="9">
    <location>
        <begin position="63"/>
        <end position="154"/>
    </location>
</feature>
<dbReference type="Pfam" id="PF17961">
    <property type="entry name" value="Big_8"/>
    <property type="match status" value="1"/>
</dbReference>
<comment type="caution">
    <text evidence="10">The sequence shown here is derived from an EMBL/GenBank/DDBJ whole genome shotgun (WGS) entry which is preliminary data.</text>
</comment>
<dbReference type="InterPro" id="IPR041171">
    <property type="entry name" value="SDR_Ig"/>
</dbReference>
<evidence type="ECO:0000256" key="6">
    <source>
        <dbReference type="SAM" id="MobiDB-lite"/>
    </source>
</evidence>
<keyword evidence="7" id="KW-0812">Transmembrane</keyword>
<dbReference type="Pfam" id="PF17210">
    <property type="entry name" value="SdrD_B"/>
    <property type="match status" value="1"/>
</dbReference>
<dbReference type="InterPro" id="IPR033764">
    <property type="entry name" value="Sdr_B"/>
</dbReference>
<evidence type="ECO:0000313" key="11">
    <source>
        <dbReference type="Proteomes" id="UP000538196"/>
    </source>
</evidence>
<evidence type="ECO:0000313" key="10">
    <source>
        <dbReference type="EMBL" id="MBB2968735.1"/>
    </source>
</evidence>
<dbReference type="Gene3D" id="2.60.40.740">
    <property type="match status" value="1"/>
</dbReference>
<accession>A0A7W4YL62</accession>
<feature type="region of interest" description="Disordered" evidence="6">
    <location>
        <begin position="178"/>
        <end position="198"/>
    </location>
</feature>
<dbReference type="InterPro" id="IPR013783">
    <property type="entry name" value="Ig-like_fold"/>
</dbReference>
<gene>
    <name evidence="10" type="ORF">FHX33_003511</name>
</gene>
<feature type="transmembrane region" description="Helical" evidence="7">
    <location>
        <begin position="525"/>
        <end position="544"/>
    </location>
</feature>
<evidence type="ECO:0000256" key="4">
    <source>
        <dbReference type="ARBA" id="ARBA00022729"/>
    </source>
</evidence>
<dbReference type="InterPro" id="IPR008966">
    <property type="entry name" value="Adhesion_dom_sf"/>
</dbReference>
<evidence type="ECO:0000256" key="1">
    <source>
        <dbReference type="ARBA" id="ARBA00004168"/>
    </source>
</evidence>
<dbReference type="SUPFAM" id="SSF49401">
    <property type="entry name" value="Bacterial adhesins"/>
    <property type="match status" value="2"/>
</dbReference>
<evidence type="ECO:0000259" key="8">
    <source>
        <dbReference type="Pfam" id="PF17210"/>
    </source>
</evidence>